<protein>
    <submittedName>
        <fullName evidence="1">Uncharacterized protein</fullName>
    </submittedName>
</protein>
<name>A0A1H4L8Y4_9ACTN</name>
<sequence>MTELGTERGQGTSRRTLMRGAAWSVPVVYVAAQAPAFAASPCDPRAYKIDWGVSAYTPPGSLTATPNVGTAVATGSASGSAITVTFDSSPAGGATRYDGNLTVPATTNIGALGAGERGLAIRSGSTALTALVNQTITVRFSRAVSNLSFSIVDLDRDANFWDRVTCNPVPTSSNNRPTTVAGVGDAGLEIPGSGPFRYTGGTTGIDDTSNAGNVQLVYAGGASFTQLQLVYWNAGSPGPQGILLSDFTFTARGC</sequence>
<dbReference type="EMBL" id="FNRT01000002">
    <property type="protein sequence ID" value="SEB67194.1"/>
    <property type="molecule type" value="Genomic_DNA"/>
</dbReference>
<evidence type="ECO:0000313" key="1">
    <source>
        <dbReference type="EMBL" id="SEB67194.1"/>
    </source>
</evidence>
<gene>
    <name evidence="1" type="ORF">SAMN04489844_0811</name>
</gene>
<organism evidence="1 2">
    <name type="scientific">Nocardioides exalbidus</name>
    <dbReference type="NCBI Taxonomy" id="402596"/>
    <lineage>
        <taxon>Bacteria</taxon>
        <taxon>Bacillati</taxon>
        <taxon>Actinomycetota</taxon>
        <taxon>Actinomycetes</taxon>
        <taxon>Propionibacteriales</taxon>
        <taxon>Nocardioidaceae</taxon>
        <taxon>Nocardioides</taxon>
    </lineage>
</organism>
<proteinExistence type="predicted"/>
<dbReference type="Proteomes" id="UP000198742">
    <property type="component" value="Unassembled WGS sequence"/>
</dbReference>
<evidence type="ECO:0000313" key="2">
    <source>
        <dbReference type="Proteomes" id="UP000198742"/>
    </source>
</evidence>
<keyword evidence="2" id="KW-1185">Reference proteome</keyword>
<dbReference type="PROSITE" id="PS51318">
    <property type="entry name" value="TAT"/>
    <property type="match status" value="1"/>
</dbReference>
<dbReference type="AlphaFoldDB" id="A0A1H4L8Y4"/>
<dbReference type="STRING" id="402596.SAMN04489844_0811"/>
<reference evidence="2" key="1">
    <citation type="submission" date="2016-10" db="EMBL/GenBank/DDBJ databases">
        <authorList>
            <person name="Varghese N."/>
            <person name="Submissions S."/>
        </authorList>
    </citation>
    <scope>NUCLEOTIDE SEQUENCE [LARGE SCALE GENOMIC DNA]</scope>
    <source>
        <strain evidence="2">DSM 22017</strain>
    </source>
</reference>
<accession>A0A1H4L8Y4</accession>
<dbReference type="InterPro" id="IPR006311">
    <property type="entry name" value="TAT_signal"/>
</dbReference>